<dbReference type="Proteomes" id="UP000430692">
    <property type="component" value="Unassembled WGS sequence"/>
</dbReference>
<evidence type="ECO:0000313" key="2">
    <source>
        <dbReference type="Proteomes" id="UP000430692"/>
    </source>
</evidence>
<keyword evidence="2" id="KW-1185">Reference proteome</keyword>
<dbReference type="EMBL" id="WUUL01000003">
    <property type="protein sequence ID" value="MXQ53285.1"/>
    <property type="molecule type" value="Genomic_DNA"/>
</dbReference>
<dbReference type="AlphaFoldDB" id="A0A6I4VSV0"/>
<organism evidence="1 2">
    <name type="scientific">Shimazuella alba</name>
    <dbReference type="NCBI Taxonomy" id="2690964"/>
    <lineage>
        <taxon>Bacteria</taxon>
        <taxon>Bacillati</taxon>
        <taxon>Bacillota</taxon>
        <taxon>Bacilli</taxon>
        <taxon>Bacillales</taxon>
        <taxon>Thermoactinomycetaceae</taxon>
        <taxon>Shimazuella</taxon>
    </lineage>
</organism>
<comment type="caution">
    <text evidence="1">The sequence shown here is derived from an EMBL/GenBank/DDBJ whole genome shotgun (WGS) entry which is preliminary data.</text>
</comment>
<protein>
    <submittedName>
        <fullName evidence="1">Uncharacterized protein</fullName>
    </submittedName>
</protein>
<reference evidence="1 2" key="1">
    <citation type="submission" date="2019-12" db="EMBL/GenBank/DDBJ databases">
        <title>Whole-genome analyses of novel actinobacteria.</title>
        <authorList>
            <person name="Sahin N."/>
            <person name="Saygin H."/>
        </authorList>
    </citation>
    <scope>NUCLEOTIDE SEQUENCE [LARGE SCALE GENOMIC DNA]</scope>
    <source>
        <strain evidence="1 2">KC615</strain>
    </source>
</reference>
<name>A0A6I4VSV0_9BACL</name>
<dbReference type="RefSeq" id="WP_160800640.1">
    <property type="nucleotide sequence ID" value="NZ_WUUL01000003.1"/>
</dbReference>
<accession>A0A6I4VSV0</accession>
<sequence>MGNHRKHLNIPVLALLASAYKLGEWRTEEAAEKRMEAAARESYRKGYTYGYVEGHTNGYVKGVESDGKSKVKCATDYEQKTVDVYADIHCYRTINGKQYHSGWFWLDESYVGPGPDGVPATSGPNAK</sequence>
<proteinExistence type="predicted"/>
<gene>
    <name evidence="1" type="ORF">GSM42_05970</name>
</gene>
<evidence type="ECO:0000313" key="1">
    <source>
        <dbReference type="EMBL" id="MXQ53285.1"/>
    </source>
</evidence>